<dbReference type="Pfam" id="PF23083">
    <property type="entry name" value="FF_RHG35_4th"/>
    <property type="match status" value="1"/>
</dbReference>
<dbReference type="InterPro" id="IPR039006">
    <property type="entry name" value="RhoGAP_pG2"/>
</dbReference>
<dbReference type="PROSITE" id="PS50238">
    <property type="entry name" value="RHOGAP"/>
    <property type="match status" value="1"/>
</dbReference>
<feature type="compositionally biased region" description="Acidic residues" evidence="3">
    <location>
        <begin position="1205"/>
        <end position="1218"/>
    </location>
</feature>
<dbReference type="SUPFAM" id="SSF52540">
    <property type="entry name" value="P-loop containing nucleoside triphosphate hydrolases"/>
    <property type="match status" value="1"/>
</dbReference>
<dbReference type="InterPro" id="IPR051978">
    <property type="entry name" value="Rho-GAP_domain"/>
</dbReference>
<dbReference type="InterPro" id="IPR039007">
    <property type="entry name" value="pG1"/>
</dbReference>
<evidence type="ECO:0000313" key="9">
    <source>
        <dbReference type="Proteomes" id="UP001497382"/>
    </source>
</evidence>
<feature type="domain" description="FF" evidence="5">
    <location>
        <begin position="429"/>
        <end position="483"/>
    </location>
</feature>
<feature type="domain" description="FF" evidence="5">
    <location>
        <begin position="484"/>
        <end position="553"/>
    </location>
</feature>
<evidence type="ECO:0000259" key="7">
    <source>
        <dbReference type="PROSITE" id="PS51853"/>
    </source>
</evidence>
<dbReference type="SUPFAM" id="SSF48350">
    <property type="entry name" value="GTPase activation domain, GAP"/>
    <property type="match status" value="1"/>
</dbReference>
<accession>A0AAV2B6X7</accession>
<evidence type="ECO:0000259" key="5">
    <source>
        <dbReference type="PROSITE" id="PS51676"/>
    </source>
</evidence>
<dbReference type="Gene3D" id="3.40.50.300">
    <property type="entry name" value="P-loop containing nucleotide triphosphate hydrolases"/>
    <property type="match status" value="1"/>
</dbReference>
<feature type="domain" description="PG2 pseudoGTPase" evidence="7">
    <location>
        <begin position="790"/>
        <end position="950"/>
    </location>
</feature>
<feature type="domain" description="Rho-GAP" evidence="4">
    <location>
        <begin position="1422"/>
        <end position="1618"/>
    </location>
</feature>
<dbReference type="InterPro" id="IPR008936">
    <property type="entry name" value="Rho_GTPase_activation_prot"/>
</dbReference>
<evidence type="ECO:0008006" key="10">
    <source>
        <dbReference type="Google" id="ProtNLM"/>
    </source>
</evidence>
<keyword evidence="2" id="KW-0677">Repeat</keyword>
<dbReference type="GO" id="GO:0007266">
    <property type="term" value="P:Rho protein signal transduction"/>
    <property type="evidence" value="ECO:0007669"/>
    <property type="project" value="TreeGrafter"/>
</dbReference>
<dbReference type="GO" id="GO:0008361">
    <property type="term" value="P:regulation of cell size"/>
    <property type="evidence" value="ECO:0007669"/>
    <property type="project" value="TreeGrafter"/>
</dbReference>
<dbReference type="GO" id="GO:0005096">
    <property type="term" value="F:GTPase activator activity"/>
    <property type="evidence" value="ECO:0007669"/>
    <property type="project" value="UniProtKB-KW"/>
</dbReference>
<dbReference type="CDD" id="cd22207">
    <property type="entry name" value="pseudoGTPaseD_p190RhoGAP"/>
    <property type="match status" value="1"/>
</dbReference>
<dbReference type="EMBL" id="CAXIEN010000296">
    <property type="protein sequence ID" value="CAL1291986.1"/>
    <property type="molecule type" value="Genomic_DNA"/>
</dbReference>
<evidence type="ECO:0000259" key="6">
    <source>
        <dbReference type="PROSITE" id="PS51852"/>
    </source>
</evidence>
<feature type="domain" description="PG1 pseudoGTPase" evidence="6">
    <location>
        <begin position="594"/>
        <end position="773"/>
    </location>
</feature>
<dbReference type="InterPro" id="IPR002713">
    <property type="entry name" value="FF_domain"/>
</dbReference>
<evidence type="ECO:0000259" key="4">
    <source>
        <dbReference type="PROSITE" id="PS50238"/>
    </source>
</evidence>
<dbReference type="InterPro" id="IPR057284">
    <property type="entry name" value="FF_RHG35_4th"/>
</dbReference>
<organism evidence="8 9">
    <name type="scientific">Larinioides sclopetarius</name>
    <dbReference type="NCBI Taxonomy" id="280406"/>
    <lineage>
        <taxon>Eukaryota</taxon>
        <taxon>Metazoa</taxon>
        <taxon>Ecdysozoa</taxon>
        <taxon>Arthropoda</taxon>
        <taxon>Chelicerata</taxon>
        <taxon>Arachnida</taxon>
        <taxon>Araneae</taxon>
        <taxon>Araneomorphae</taxon>
        <taxon>Entelegynae</taxon>
        <taxon>Araneoidea</taxon>
        <taxon>Araneidae</taxon>
        <taxon>Larinioides</taxon>
    </lineage>
</organism>
<proteinExistence type="predicted"/>
<protein>
    <recommendedName>
        <fullName evidence="10">Rho GTPase-activating protein 190</fullName>
    </recommendedName>
</protein>
<dbReference type="SUPFAM" id="SSF81698">
    <property type="entry name" value="FF domain"/>
    <property type="match status" value="1"/>
</dbReference>
<feature type="region of interest" description="Disordered" evidence="3">
    <location>
        <begin position="1264"/>
        <end position="1286"/>
    </location>
</feature>
<dbReference type="PROSITE" id="PS51852">
    <property type="entry name" value="PG1"/>
    <property type="match status" value="1"/>
</dbReference>
<keyword evidence="1" id="KW-0343">GTPase activation</keyword>
<dbReference type="Gene3D" id="1.10.10.440">
    <property type="entry name" value="FF domain"/>
    <property type="match status" value="3"/>
</dbReference>
<dbReference type="SMART" id="SM00324">
    <property type="entry name" value="RhoGAP"/>
    <property type="match status" value="1"/>
</dbReference>
<dbReference type="InterPro" id="IPR027417">
    <property type="entry name" value="P-loop_NTPase"/>
</dbReference>
<dbReference type="InterPro" id="IPR032835">
    <property type="entry name" value="RhoGAP-FF1"/>
</dbReference>
<dbReference type="Pfam" id="PF19518">
    <property type="entry name" value="RhoGAP_pG1_pG2"/>
    <property type="match status" value="1"/>
</dbReference>
<feature type="region of interest" description="Disordered" evidence="3">
    <location>
        <begin position="1339"/>
        <end position="1419"/>
    </location>
</feature>
<feature type="compositionally biased region" description="Polar residues" evidence="3">
    <location>
        <begin position="1114"/>
        <end position="1131"/>
    </location>
</feature>
<dbReference type="InterPro" id="IPR036517">
    <property type="entry name" value="FF_domain_sf"/>
</dbReference>
<evidence type="ECO:0000256" key="2">
    <source>
        <dbReference type="ARBA" id="ARBA00022737"/>
    </source>
</evidence>
<feature type="region of interest" description="Disordered" evidence="3">
    <location>
        <begin position="961"/>
        <end position="1033"/>
    </location>
</feature>
<dbReference type="PANTHER" id="PTHR46005:SF4">
    <property type="entry name" value="RHO GTPASE-ACTIVATING PROTEIN 190"/>
    <property type="match status" value="1"/>
</dbReference>
<dbReference type="PANTHER" id="PTHR46005">
    <property type="entry name" value="RHO GTPASE-ACTIVATING PROTEIN 190"/>
    <property type="match status" value="1"/>
</dbReference>
<name>A0AAV2B6X7_9ARAC</name>
<dbReference type="GO" id="GO:0050770">
    <property type="term" value="P:regulation of axonogenesis"/>
    <property type="evidence" value="ECO:0007669"/>
    <property type="project" value="TreeGrafter"/>
</dbReference>
<feature type="compositionally biased region" description="Polar residues" evidence="3">
    <location>
        <begin position="1184"/>
        <end position="1199"/>
    </location>
</feature>
<dbReference type="PROSITE" id="PS51853">
    <property type="entry name" value="PG2"/>
    <property type="match status" value="1"/>
</dbReference>
<reference evidence="8 9" key="1">
    <citation type="submission" date="2024-04" db="EMBL/GenBank/DDBJ databases">
        <authorList>
            <person name="Rising A."/>
            <person name="Reimegard J."/>
            <person name="Sonavane S."/>
            <person name="Akerstrom W."/>
            <person name="Nylinder S."/>
            <person name="Hedman E."/>
            <person name="Kallberg Y."/>
        </authorList>
    </citation>
    <scope>NUCLEOTIDE SEQUENCE [LARGE SCALE GENOMIC DNA]</scope>
</reference>
<dbReference type="Pfam" id="PF00620">
    <property type="entry name" value="RhoGAP"/>
    <property type="match status" value="1"/>
</dbReference>
<dbReference type="SMART" id="SM00441">
    <property type="entry name" value="FF"/>
    <property type="match status" value="3"/>
</dbReference>
<sequence length="1627" mass="184801">MARKSESQRTFNIAVVGLSGTEKEKGSTGVGKSCLCNRFIRSLADDYYTDHISVLSQTDFSGRVVNNDHFLYWGEVSKLSEEGQDFNFHVIEQTEFIDDSSFQPFKSGKTDPYYKRSAATKLTSAEKLMYICKNQLGIEKEYEQKLLPDGKINIDGFVCCFDVSEVQGRSLEKQVEFTALILTNLLKTKKPVVLATTKNDEAKEMYVKEAERLVNRKEFKNSIPIIETSSHENVNVDLTFIIVAQMIDRTKGKAKLVPFLESARSRKEVLDFCTEAYQSLIRAQVTDYRALWSSVSKKFAQNQDFIHYCELFGHDAAQKMFRRHVKKLKEEYIGRKMQMYIRILPEVLSELLPDLASIGDGEWETVRVKLQQHPDFSQYFLESPDEQPWQESDLVDSNETRIPLDILDSSEAEACFEEHKAALEAEERRKEMRQQFKELLEETGYVTPGKPLSEVQVLFMGRECYESLSEQDLLEIYDEHQREITEKAKQNFQELLLENAEIFYHFTSVGPGSVITQEDINKITEKLQEDLRYKTLDRLDQDRMLMLLRHLGFVHGPIREHCPASLKCMDTLVEKTIAQKAHRPFSWQRNSHWLLENNQLNLVLLGSGGLADELANIIKAQCTDDMFEVDKVQYSLDFRIIDGDVGLPQNSFRTSDFLPHATTTGCFCVYSNHQTLEYIRDSLEKTLLSNLEQEDRLPFHGLPIVILFAADNSINEKDLIFLREEGQNRAKSLQCPFLDVSCPDDTADQRFDVASLVTALQSLIESIQRRAGLLQIYHTLPEQAINPDIRIIMCMLCGDPYSVDHVLGPLLSHQCCFVTPPHTITLETYLGESKRSVEVRVTSYHGANSYRDELVHGFILVFSTKRKASLATLSAFSMNIPNIPIQILAVTETGSANAFFSSDLSHQLITEGNAVADKLQAHFMTSSSTSQQKTAFYTPFFKEVWERKPQIEKAFSLEDSDYSIGSRTPVPPPVPSRQESYHLRSGSLEDGGDSEGLYEQLPVESGHGPDDDSISPTAFIDGPPLSPSDDSDLYASVFNQENGEHLVKPSQIKNRRSLQAELYRQSFPSTESLDRSVSMKSRDNNGPPPPLPPSRHERDPNSGIDLAYPPPTLDTFTGNASPPPSYHSQVHYSPRLPPHPLPLPSSLYATGRRRPPAPDRALPFPSYELKKSNSLKSCGIGMPSTPSAPSLSHTSSGQGSRIPDDLDGSDSITDDDDTISSGLSAEEGGSQESLNRETGWVENRLFSHEMRNREDWPENEMYHTYHADRQKVPPPTKPKPGKPKDAVHLFSADRNEYEYAVVHNALPDSKPHRIRSLTRRHGNRDAFDRAKLKLEQTLASVPPQEDDSSYEVASPRDSSTTARGKTDNDKTAKKKEDRKKSREDEKQEKRRLKEEERQKRLTEKKKKKAAQGKSGTITQQLQGIEDFMQSEDNPTPLFVEKCIKFIEEEGLDSEGIYRVPGNRAHVDLLFQKFDEDPSISIRELDIPVNAVATALKDFFSKRLPPLIPPCLMNELTEISGASYSSSGIQDKSCRLFTLRDLLKKLPTCNFEILKFVFQHFVKVADNCRLNSMDSKNLAICWWPTLLPLEFSDMMMFERMRPHLEDSVQTMIDQFRFLFCGEEEVVMV</sequence>
<gene>
    <name evidence="8" type="ORF">LARSCL_LOCUS17395</name>
</gene>
<dbReference type="Pfam" id="PF16512">
    <property type="entry name" value="RhoGAP-FF1"/>
    <property type="match status" value="1"/>
</dbReference>
<evidence type="ECO:0000256" key="1">
    <source>
        <dbReference type="ARBA" id="ARBA00022468"/>
    </source>
</evidence>
<feature type="region of interest" description="Disordered" evidence="3">
    <location>
        <begin position="1063"/>
        <end position="1238"/>
    </location>
</feature>
<dbReference type="GO" id="GO:0005829">
    <property type="term" value="C:cytosol"/>
    <property type="evidence" value="ECO:0007669"/>
    <property type="project" value="TreeGrafter"/>
</dbReference>
<evidence type="ECO:0000313" key="8">
    <source>
        <dbReference type="EMBL" id="CAL1291986.1"/>
    </source>
</evidence>
<dbReference type="InterPro" id="IPR000198">
    <property type="entry name" value="RhoGAP_dom"/>
</dbReference>
<evidence type="ECO:0000256" key="3">
    <source>
        <dbReference type="SAM" id="MobiDB-lite"/>
    </source>
</evidence>
<feature type="compositionally biased region" description="Basic and acidic residues" evidence="3">
    <location>
        <begin position="1364"/>
        <end position="1401"/>
    </location>
</feature>
<comment type="caution">
    <text evidence="8">The sequence shown here is derived from an EMBL/GenBank/DDBJ whole genome shotgun (WGS) entry which is preliminary data.</text>
</comment>
<dbReference type="Gene3D" id="1.10.555.10">
    <property type="entry name" value="Rho GTPase activation protein"/>
    <property type="match status" value="1"/>
</dbReference>
<dbReference type="InterPro" id="IPR045786">
    <property type="entry name" value="RhoGAP_pG1_pG2"/>
</dbReference>
<keyword evidence="9" id="KW-1185">Reference proteome</keyword>
<dbReference type="PROSITE" id="PS51676">
    <property type="entry name" value="FF"/>
    <property type="match status" value="2"/>
</dbReference>
<dbReference type="Proteomes" id="UP001497382">
    <property type="component" value="Unassembled WGS sequence"/>
</dbReference>